<dbReference type="EMBL" id="KL142391">
    <property type="protein sequence ID" value="KDR71684.1"/>
    <property type="molecule type" value="Genomic_DNA"/>
</dbReference>
<proteinExistence type="predicted"/>
<feature type="compositionally biased region" description="Basic and acidic residues" evidence="1">
    <location>
        <begin position="58"/>
        <end position="72"/>
    </location>
</feature>
<organism evidence="2 3">
    <name type="scientific">Galerina marginata (strain CBS 339.88)</name>
    <dbReference type="NCBI Taxonomy" id="685588"/>
    <lineage>
        <taxon>Eukaryota</taxon>
        <taxon>Fungi</taxon>
        <taxon>Dikarya</taxon>
        <taxon>Basidiomycota</taxon>
        <taxon>Agaricomycotina</taxon>
        <taxon>Agaricomycetes</taxon>
        <taxon>Agaricomycetidae</taxon>
        <taxon>Agaricales</taxon>
        <taxon>Agaricineae</taxon>
        <taxon>Strophariaceae</taxon>
        <taxon>Galerina</taxon>
    </lineage>
</organism>
<dbReference type="Proteomes" id="UP000027222">
    <property type="component" value="Unassembled WGS sequence"/>
</dbReference>
<dbReference type="HOGENOM" id="CLU_2263965_0_0_1"/>
<evidence type="ECO:0000313" key="3">
    <source>
        <dbReference type="Proteomes" id="UP000027222"/>
    </source>
</evidence>
<evidence type="ECO:0000313" key="2">
    <source>
        <dbReference type="EMBL" id="KDR71684.1"/>
    </source>
</evidence>
<evidence type="ECO:0000256" key="1">
    <source>
        <dbReference type="SAM" id="MobiDB-lite"/>
    </source>
</evidence>
<protein>
    <submittedName>
        <fullName evidence="2">Uncharacterized protein</fullName>
    </submittedName>
</protein>
<feature type="region of interest" description="Disordered" evidence="1">
    <location>
        <begin position="46"/>
        <end position="103"/>
    </location>
</feature>
<sequence length="103" mass="10867">MSDDRAQPTNNFGMQHVDISDSAAATIMIVVPPGHVSLEESATLYFSGTHSHGGSSVARHEAPGHPGHRSDNMRQGTLESHRTSEAQNGQLDSKSSGNKGSKS</sequence>
<keyword evidence="3" id="KW-1185">Reference proteome</keyword>
<feature type="compositionally biased region" description="Low complexity" evidence="1">
    <location>
        <begin position="93"/>
        <end position="103"/>
    </location>
</feature>
<accession>A0A067SVF5</accession>
<name>A0A067SVF5_GALM3</name>
<gene>
    <name evidence="2" type="ORF">GALMADRAFT_143489</name>
</gene>
<dbReference type="AlphaFoldDB" id="A0A067SVF5"/>
<reference evidence="3" key="1">
    <citation type="journal article" date="2014" name="Proc. Natl. Acad. Sci. U.S.A.">
        <title>Extensive sampling of basidiomycete genomes demonstrates inadequacy of the white-rot/brown-rot paradigm for wood decay fungi.</title>
        <authorList>
            <person name="Riley R."/>
            <person name="Salamov A.A."/>
            <person name="Brown D.W."/>
            <person name="Nagy L.G."/>
            <person name="Floudas D."/>
            <person name="Held B.W."/>
            <person name="Levasseur A."/>
            <person name="Lombard V."/>
            <person name="Morin E."/>
            <person name="Otillar R."/>
            <person name="Lindquist E.A."/>
            <person name="Sun H."/>
            <person name="LaButti K.M."/>
            <person name="Schmutz J."/>
            <person name="Jabbour D."/>
            <person name="Luo H."/>
            <person name="Baker S.E."/>
            <person name="Pisabarro A.G."/>
            <person name="Walton J.D."/>
            <person name="Blanchette R.A."/>
            <person name="Henrissat B."/>
            <person name="Martin F."/>
            <person name="Cullen D."/>
            <person name="Hibbett D.S."/>
            <person name="Grigoriev I.V."/>
        </authorList>
    </citation>
    <scope>NUCLEOTIDE SEQUENCE [LARGE SCALE GENOMIC DNA]</scope>
    <source>
        <strain evidence="3">CBS 339.88</strain>
    </source>
</reference>